<dbReference type="RefSeq" id="WP_103129531.1">
    <property type="nucleotide sequence ID" value="NZ_BFAG01000007.1"/>
</dbReference>
<dbReference type="SMART" id="SM00422">
    <property type="entry name" value="HTH_MERR"/>
    <property type="match status" value="2"/>
</dbReference>
<dbReference type="PANTHER" id="PTHR30204">
    <property type="entry name" value="REDOX-CYCLING DRUG-SENSING TRANSCRIPTIONAL ACTIVATOR SOXR"/>
    <property type="match status" value="1"/>
</dbReference>
<proteinExistence type="predicted"/>
<dbReference type="AlphaFoldDB" id="A0A2I9DTY3"/>
<dbReference type="Gene3D" id="1.10.1660.10">
    <property type="match status" value="2"/>
</dbReference>
<name>A0A2I9DTY3_9DEIO</name>
<dbReference type="InterPro" id="IPR000551">
    <property type="entry name" value="MerR-type_HTH_dom"/>
</dbReference>
<dbReference type="Pfam" id="PF00376">
    <property type="entry name" value="MerR"/>
    <property type="match status" value="1"/>
</dbReference>
<dbReference type="GO" id="GO:0003700">
    <property type="term" value="F:DNA-binding transcription factor activity"/>
    <property type="evidence" value="ECO:0007669"/>
    <property type="project" value="InterPro"/>
</dbReference>
<keyword evidence="4" id="KW-1185">Reference proteome</keyword>
<keyword evidence="1" id="KW-0238">DNA-binding</keyword>
<evidence type="ECO:0000256" key="1">
    <source>
        <dbReference type="ARBA" id="ARBA00023125"/>
    </source>
</evidence>
<dbReference type="OrthoDB" id="9773308at2"/>
<dbReference type="PROSITE" id="PS50937">
    <property type="entry name" value="HTH_MERR_2"/>
    <property type="match status" value="2"/>
</dbReference>
<comment type="caution">
    <text evidence="3">The sequence shown here is derived from an EMBL/GenBank/DDBJ whole genome shotgun (WGS) entry which is preliminary data.</text>
</comment>
<dbReference type="EMBL" id="BFAG01000007">
    <property type="protein sequence ID" value="GBF06137.1"/>
    <property type="molecule type" value="Genomic_DNA"/>
</dbReference>
<evidence type="ECO:0000259" key="2">
    <source>
        <dbReference type="PROSITE" id="PS50937"/>
    </source>
</evidence>
<organism evidence="3 4">
    <name type="scientific">Deinococcus aerius</name>
    <dbReference type="NCBI Taxonomy" id="200253"/>
    <lineage>
        <taxon>Bacteria</taxon>
        <taxon>Thermotogati</taxon>
        <taxon>Deinococcota</taxon>
        <taxon>Deinococci</taxon>
        <taxon>Deinococcales</taxon>
        <taxon>Deinococcaceae</taxon>
        <taxon>Deinococcus</taxon>
    </lineage>
</organism>
<dbReference type="InterPro" id="IPR047057">
    <property type="entry name" value="MerR_fam"/>
</dbReference>
<protein>
    <submittedName>
        <fullName evidence="3">Transcriptional regulator, MerR family</fullName>
    </submittedName>
</protein>
<feature type="domain" description="HTH merR-type" evidence="2">
    <location>
        <begin position="1"/>
        <end position="55"/>
    </location>
</feature>
<dbReference type="PANTHER" id="PTHR30204:SF93">
    <property type="entry name" value="HTH MERR-TYPE DOMAIN-CONTAINING PROTEIN"/>
    <property type="match status" value="1"/>
</dbReference>
<evidence type="ECO:0000313" key="4">
    <source>
        <dbReference type="Proteomes" id="UP000236569"/>
    </source>
</evidence>
<evidence type="ECO:0000313" key="3">
    <source>
        <dbReference type="EMBL" id="GBF06137.1"/>
    </source>
</evidence>
<dbReference type="GO" id="GO:0003677">
    <property type="term" value="F:DNA binding"/>
    <property type="evidence" value="ECO:0007669"/>
    <property type="project" value="UniProtKB-KW"/>
</dbReference>
<gene>
    <name evidence="3" type="ORF">DAERI_070135</name>
</gene>
<feature type="domain" description="HTH merR-type" evidence="2">
    <location>
        <begin position="123"/>
        <end position="192"/>
    </location>
</feature>
<sequence length="245" mass="27292">MYRTVDLARASGLSVQGVRQYEHWGFLPPVDRTASGQRRYEGRHLDALLTARVLRGGYSWKIALQVMRAVHAGDLVGALREADRRHAGLHRRRGEVLATIEALNVTSRAAPARLRLPRGRPSALRVGEAARHVGEKVSTLHYWETRGLVVPLRDPRTGYRLYDAPRLRQVEIVALLRRAGYDFASVRRVLDEVSTGRLENVLGAAQARLTQLDEDTRKCVAATAALWAYLEWHGGPEAGPVLGKT</sequence>
<dbReference type="SUPFAM" id="SSF46955">
    <property type="entry name" value="Putative DNA-binding domain"/>
    <property type="match status" value="2"/>
</dbReference>
<reference evidence="4" key="1">
    <citation type="submission" date="2018-01" db="EMBL/GenBank/DDBJ databases">
        <title>Draft Genome Sequence of the Radioresistant Bacterium Deinococcus aerius TR0125, Isolated from the Higher Atmosphere above Japan.</title>
        <authorList>
            <person name="Satoh K."/>
            <person name="Arai H."/>
            <person name="Sanzen T."/>
            <person name="Kawaguchi Y."/>
            <person name="Hayashi H."/>
            <person name="Yokobori S."/>
            <person name="Yamagishi A."/>
            <person name="Oono Y."/>
            <person name="Narumi I."/>
        </authorList>
    </citation>
    <scope>NUCLEOTIDE SEQUENCE [LARGE SCALE GENOMIC DNA]</scope>
    <source>
        <strain evidence="4">TR0125</strain>
    </source>
</reference>
<dbReference type="Proteomes" id="UP000236569">
    <property type="component" value="Unassembled WGS sequence"/>
</dbReference>
<accession>A0A2I9DTY3</accession>
<dbReference type="InterPro" id="IPR009061">
    <property type="entry name" value="DNA-bd_dom_put_sf"/>
</dbReference>
<dbReference type="Pfam" id="PF13411">
    <property type="entry name" value="MerR_1"/>
    <property type="match status" value="1"/>
</dbReference>